<evidence type="ECO:0000313" key="2">
    <source>
        <dbReference type="EMBL" id="CRZ34407.1"/>
    </source>
</evidence>
<keyword evidence="1" id="KW-1133">Transmembrane helix</keyword>
<dbReference type="OrthoDB" id="2049648at2"/>
<sequence length="232" mass="27509">MEVGYEDKMYRQIEKSLSDNINEKLFVPIEMIDKSDFSGRSKNTNTSGYKSETYRNRFKYEDTAYKKESFDENRENKMYGANEDWRENYENTKKQEDFIPSQDDNPVMSRAEYIRLAREACLRQLYAMETPVSSDSYIDEEIHNSFFGKKKKDKVAKLFQDGNEEVNIQEEIASYKSLIIRTICAVVIFMAIFIIDKVKLNWGNFSYETIKHYVTGYNQLAEIEEKIVSWFK</sequence>
<name>A0A0H5SFZ1_HERHM</name>
<dbReference type="RefSeq" id="WP_103202522.1">
    <property type="nucleotide sequence ID" value="NZ_CVTD020000015.1"/>
</dbReference>
<evidence type="ECO:0000313" key="3">
    <source>
        <dbReference type="Proteomes" id="UP000236497"/>
    </source>
</evidence>
<evidence type="ECO:0000256" key="1">
    <source>
        <dbReference type="SAM" id="Phobius"/>
    </source>
</evidence>
<keyword evidence="1" id="KW-0812">Transmembrane</keyword>
<dbReference type="Proteomes" id="UP000236497">
    <property type="component" value="Unassembled WGS sequence"/>
</dbReference>
<keyword evidence="1" id="KW-0472">Membrane</keyword>
<accession>A0A0H5SFZ1</accession>
<proteinExistence type="predicted"/>
<gene>
    <name evidence="2" type="ORF">HHT355_1205</name>
</gene>
<dbReference type="AlphaFoldDB" id="A0A0H5SFZ1"/>
<reference evidence="2 3" key="1">
    <citation type="submission" date="2015-06" db="EMBL/GenBank/DDBJ databases">
        <authorList>
            <person name="Wibberg Daniel"/>
        </authorList>
    </citation>
    <scope>NUCLEOTIDE SEQUENCE [LARGE SCALE GENOMIC DNA]</scope>
    <source>
        <strain evidence="2 3">T3/55T</strain>
    </source>
</reference>
<organism evidence="2 3">
    <name type="scientific">Herbinix hemicellulosilytica</name>
    <dbReference type="NCBI Taxonomy" id="1564487"/>
    <lineage>
        <taxon>Bacteria</taxon>
        <taxon>Bacillati</taxon>
        <taxon>Bacillota</taxon>
        <taxon>Clostridia</taxon>
        <taxon>Lachnospirales</taxon>
        <taxon>Lachnospiraceae</taxon>
        <taxon>Herbinix</taxon>
    </lineage>
</organism>
<dbReference type="EMBL" id="CVTD020000015">
    <property type="protein sequence ID" value="CRZ34407.1"/>
    <property type="molecule type" value="Genomic_DNA"/>
</dbReference>
<feature type="transmembrane region" description="Helical" evidence="1">
    <location>
        <begin position="178"/>
        <end position="195"/>
    </location>
</feature>
<keyword evidence="3" id="KW-1185">Reference proteome</keyword>
<protein>
    <submittedName>
        <fullName evidence="2">Putative membrane protein</fullName>
    </submittedName>
</protein>